<comment type="similarity">
    <text evidence="2 8">Belongs to the organo anion transporter (TC 2.A.60) family.</text>
</comment>
<dbReference type="AlphaFoldDB" id="A0A7K7XQL1"/>
<dbReference type="InterPro" id="IPR004156">
    <property type="entry name" value="OATP"/>
</dbReference>
<protein>
    <recommendedName>
        <fullName evidence="8">Solute carrier organic anion transporter family member</fullName>
    </recommendedName>
</protein>
<evidence type="ECO:0000256" key="7">
    <source>
        <dbReference type="ARBA" id="ARBA00023157"/>
    </source>
</evidence>
<feature type="transmembrane region" description="Helical" evidence="8">
    <location>
        <begin position="180"/>
        <end position="208"/>
    </location>
</feature>
<dbReference type="GO" id="GO:0015125">
    <property type="term" value="F:bile acid transmembrane transporter activity"/>
    <property type="evidence" value="ECO:0007669"/>
    <property type="project" value="TreeGrafter"/>
</dbReference>
<evidence type="ECO:0000256" key="3">
    <source>
        <dbReference type="ARBA" id="ARBA00022475"/>
    </source>
</evidence>
<feature type="non-terminal residue" evidence="11">
    <location>
        <position position="1"/>
    </location>
</feature>
<dbReference type="GO" id="GO:0043252">
    <property type="term" value="P:sodium-independent organic anion transport"/>
    <property type="evidence" value="ECO:0007669"/>
    <property type="project" value="TreeGrafter"/>
</dbReference>
<reference evidence="11 12" key="1">
    <citation type="submission" date="2019-09" db="EMBL/GenBank/DDBJ databases">
        <title>Bird 10,000 Genomes (B10K) Project - Family phase.</title>
        <authorList>
            <person name="Zhang G."/>
        </authorList>
    </citation>
    <scope>NUCLEOTIDE SEQUENCE [LARGE SCALE GENOMIC DNA]</scope>
    <source>
        <strain evidence="11">B10K-DU-030-22</strain>
        <tissue evidence="11">Blood</tissue>
    </source>
</reference>
<feature type="transmembrane region" description="Helical" evidence="8">
    <location>
        <begin position="69"/>
        <end position="90"/>
    </location>
</feature>
<comment type="caution">
    <text evidence="8">Lacks conserved residue(s) required for the propagation of feature annotation.</text>
</comment>
<comment type="caution">
    <text evidence="11">The sequence shown here is derived from an EMBL/GenBank/DDBJ whole genome shotgun (WGS) entry which is preliminary data.</text>
</comment>
<dbReference type="InterPro" id="IPR002350">
    <property type="entry name" value="Kazal_dom"/>
</dbReference>
<proteinExistence type="inferred from homology"/>
<feature type="non-terminal residue" evidence="11">
    <location>
        <position position="577"/>
    </location>
</feature>
<feature type="transmembrane region" description="Helical" evidence="8">
    <location>
        <begin position="291"/>
        <end position="310"/>
    </location>
</feature>
<dbReference type="PANTHER" id="PTHR11388:SF87">
    <property type="entry name" value="SOLUTE CARRIER ORGANIC ANION TRANSPORTER FAMILY MEMBER 2B1"/>
    <property type="match status" value="1"/>
</dbReference>
<feature type="transmembrane region" description="Helical" evidence="8">
    <location>
        <begin position="143"/>
        <end position="168"/>
    </location>
</feature>
<feature type="domain" description="Kazal-like" evidence="10">
    <location>
        <begin position="401"/>
        <end position="455"/>
    </location>
</feature>
<dbReference type="InterPro" id="IPR036259">
    <property type="entry name" value="MFS_trans_sf"/>
</dbReference>
<keyword evidence="5 8" id="KW-1133">Transmembrane helix</keyword>
<dbReference type="Pfam" id="PF07648">
    <property type="entry name" value="Kazal_2"/>
    <property type="match status" value="1"/>
</dbReference>
<gene>
    <name evidence="11" type="primary">Slco2b1</name>
    <name evidence="11" type="ORF">MOHOCH_R11367</name>
</gene>
<feature type="transmembrane region" description="Helical" evidence="8">
    <location>
        <begin position="363"/>
        <end position="383"/>
    </location>
</feature>
<dbReference type="GO" id="GO:0006811">
    <property type="term" value="P:monoatomic ion transport"/>
    <property type="evidence" value="ECO:0007669"/>
    <property type="project" value="UniProtKB-KW"/>
</dbReference>
<evidence type="ECO:0000256" key="1">
    <source>
        <dbReference type="ARBA" id="ARBA00004651"/>
    </source>
</evidence>
<dbReference type="PANTHER" id="PTHR11388">
    <property type="entry name" value="ORGANIC ANION TRANSPORTER"/>
    <property type="match status" value="1"/>
</dbReference>
<dbReference type="EMBL" id="VZTA01022812">
    <property type="protein sequence ID" value="NXA67952.1"/>
    <property type="molecule type" value="Genomic_DNA"/>
</dbReference>
<accession>A0A7K7XQL1</accession>
<sequence>QFFVFCHGLLQLSQLLVSGYLKSSISTIERRYGLSSQTSGLLASFNEVGNTLLIVFVSYFGSRVHRPRLIGCGAILVSLAGFLMSLPHFITGPYEYDQSTCPLVTAGTFSNTTDLCQPGAPGAWANLSAASCTPHASRENHEVLLVMFVAQALLGIGGVPIQPFGISYIDDFASERNSPLYLGILFSVTVIGPGVAFMLGSAMLRFYVDLDKVGAAEVQLTNKDPRWVGAWWLGFLVAASLVALSALPYFFFPREMPKEVGEVLHTHTPPHTSVELQCFPVVLLRNLRHPVYLLVVLAQVNISAMVAGLATFMGKFLERQFSLTASLANMIIGTVNIPGAMVGIVVGGAILKRFQMSLRQCSALCVLGMLLCLLGALPLLFLGCPTQKVAGVTHWDSSGLGHHDMECNAQCHCPEKGFNPVCGSDGVEYTSPCSAGCRNVTVDTSNSVLNYTECSCIPGQGLARPGTCGTGCSHLFVPFVVLSCLAGILASTSHTPSFMLILRSIQPEDKSFAVGIQFMLLRVLAWMPGPVLYGSAIDTTCMLWERRCDRRAACRYYDNTLFRQRWGESGIGDSGGR</sequence>
<evidence type="ECO:0000256" key="8">
    <source>
        <dbReference type="RuleBase" id="RU362056"/>
    </source>
</evidence>
<evidence type="ECO:0000313" key="12">
    <source>
        <dbReference type="Proteomes" id="UP000586926"/>
    </source>
</evidence>
<organism evidence="11 12">
    <name type="scientific">Mohoua ochrocephala</name>
    <dbReference type="NCBI Taxonomy" id="874463"/>
    <lineage>
        <taxon>Eukaryota</taxon>
        <taxon>Metazoa</taxon>
        <taxon>Chordata</taxon>
        <taxon>Craniata</taxon>
        <taxon>Vertebrata</taxon>
        <taxon>Euteleostomi</taxon>
        <taxon>Archelosauria</taxon>
        <taxon>Archosauria</taxon>
        <taxon>Dinosauria</taxon>
        <taxon>Saurischia</taxon>
        <taxon>Theropoda</taxon>
        <taxon>Coelurosauria</taxon>
        <taxon>Aves</taxon>
        <taxon>Neognathae</taxon>
        <taxon>Neoaves</taxon>
        <taxon>Telluraves</taxon>
        <taxon>Australaves</taxon>
        <taxon>Passeriformes</taxon>
        <taxon>Meliphagoidea</taxon>
        <taxon>Acanthizidae</taxon>
        <taxon>Mohoua</taxon>
    </lineage>
</organism>
<dbReference type="PROSITE" id="PS50850">
    <property type="entry name" value="MFS"/>
    <property type="match status" value="1"/>
</dbReference>
<dbReference type="PROSITE" id="PS51465">
    <property type="entry name" value="KAZAL_2"/>
    <property type="match status" value="1"/>
</dbReference>
<keyword evidence="12" id="KW-1185">Reference proteome</keyword>
<dbReference type="Pfam" id="PF03137">
    <property type="entry name" value="OATP"/>
    <property type="match status" value="1"/>
</dbReference>
<dbReference type="GO" id="GO:0015347">
    <property type="term" value="F:sodium-independent organic anion transmembrane transporter activity"/>
    <property type="evidence" value="ECO:0007669"/>
    <property type="project" value="TreeGrafter"/>
</dbReference>
<dbReference type="GO" id="GO:0016324">
    <property type="term" value="C:apical plasma membrane"/>
    <property type="evidence" value="ECO:0007669"/>
    <property type="project" value="TreeGrafter"/>
</dbReference>
<evidence type="ECO:0000259" key="9">
    <source>
        <dbReference type="PROSITE" id="PS50850"/>
    </source>
</evidence>
<keyword evidence="8" id="KW-0813">Transport</keyword>
<feature type="transmembrane region" description="Helical" evidence="8">
    <location>
        <begin position="41"/>
        <end position="62"/>
    </location>
</feature>
<keyword evidence="3" id="KW-1003">Cell membrane</keyword>
<dbReference type="SUPFAM" id="SSF100895">
    <property type="entry name" value="Kazal-type serine protease inhibitors"/>
    <property type="match status" value="1"/>
</dbReference>
<dbReference type="Proteomes" id="UP000586926">
    <property type="component" value="Unassembled WGS sequence"/>
</dbReference>
<evidence type="ECO:0000256" key="4">
    <source>
        <dbReference type="ARBA" id="ARBA00022692"/>
    </source>
</evidence>
<dbReference type="NCBIfam" id="TIGR00805">
    <property type="entry name" value="oat"/>
    <property type="match status" value="1"/>
</dbReference>
<keyword evidence="8" id="KW-0406">Ion transport</keyword>
<feature type="transmembrane region" description="Helical" evidence="8">
    <location>
        <begin position="330"/>
        <end position="351"/>
    </location>
</feature>
<dbReference type="SUPFAM" id="SSF103473">
    <property type="entry name" value="MFS general substrate transporter"/>
    <property type="match status" value="1"/>
</dbReference>
<keyword evidence="7" id="KW-1015">Disulfide bond</keyword>
<dbReference type="InterPro" id="IPR020846">
    <property type="entry name" value="MFS_dom"/>
</dbReference>
<feature type="transmembrane region" description="Helical" evidence="8">
    <location>
        <begin position="228"/>
        <end position="252"/>
    </location>
</feature>
<evidence type="ECO:0000313" key="11">
    <source>
        <dbReference type="EMBL" id="NXA67952.1"/>
    </source>
</evidence>
<name>A0A7K7XQL1_9PASS</name>
<keyword evidence="6 8" id="KW-0472">Membrane</keyword>
<dbReference type="Gene3D" id="3.30.60.30">
    <property type="match status" value="1"/>
</dbReference>
<keyword evidence="4 8" id="KW-0812">Transmembrane</keyword>
<feature type="domain" description="Major facilitator superfamily (MFS) profile" evidence="9">
    <location>
        <begin position="1"/>
        <end position="577"/>
    </location>
</feature>
<dbReference type="InterPro" id="IPR036058">
    <property type="entry name" value="Kazal_dom_sf"/>
</dbReference>
<evidence type="ECO:0000259" key="10">
    <source>
        <dbReference type="PROSITE" id="PS51465"/>
    </source>
</evidence>
<dbReference type="Gene3D" id="1.20.1250.20">
    <property type="entry name" value="MFS general substrate transporter like domains"/>
    <property type="match status" value="1"/>
</dbReference>
<evidence type="ECO:0000256" key="5">
    <source>
        <dbReference type="ARBA" id="ARBA00022989"/>
    </source>
</evidence>
<dbReference type="GO" id="GO:0016323">
    <property type="term" value="C:basolateral plasma membrane"/>
    <property type="evidence" value="ECO:0007669"/>
    <property type="project" value="TreeGrafter"/>
</dbReference>
<comment type="subcellular location">
    <subcellularLocation>
        <location evidence="1 8">Cell membrane</location>
        <topology evidence="1 8">Multi-pass membrane protein</topology>
    </subcellularLocation>
</comment>
<evidence type="ECO:0000256" key="6">
    <source>
        <dbReference type="ARBA" id="ARBA00023136"/>
    </source>
</evidence>
<evidence type="ECO:0000256" key="2">
    <source>
        <dbReference type="ARBA" id="ARBA00009657"/>
    </source>
</evidence>